<proteinExistence type="predicted"/>
<evidence type="ECO:0000313" key="4">
    <source>
        <dbReference type="EMBL" id="KAB0791686.1"/>
    </source>
</evidence>
<dbReference type="InterPro" id="IPR051147">
    <property type="entry name" value="CFAP_domain-containing"/>
</dbReference>
<dbReference type="OrthoDB" id="10264298at2759"/>
<reference evidence="4 6" key="1">
    <citation type="journal article" date="2018" name="Elife">
        <title>Firefly genomes illuminate parallel origins of bioluminescence in beetles.</title>
        <authorList>
            <person name="Fallon T.R."/>
            <person name="Lower S.E."/>
            <person name="Chang C.H."/>
            <person name="Bessho-Uehara M."/>
            <person name="Martin G.J."/>
            <person name="Bewick A.J."/>
            <person name="Behringer M."/>
            <person name="Debat H.J."/>
            <person name="Wong I."/>
            <person name="Day J.C."/>
            <person name="Suvorov A."/>
            <person name="Silva C.J."/>
            <person name="Stanger-Hall K.F."/>
            <person name="Hall D.W."/>
            <person name="Schmitz R.J."/>
            <person name="Nelson D.R."/>
            <person name="Lewis S.M."/>
            <person name="Shigenobu S."/>
            <person name="Bybee S.M."/>
            <person name="Larracuente A.M."/>
            <person name="Oba Y."/>
            <person name="Weng J.K."/>
        </authorList>
    </citation>
    <scope>NUCLEOTIDE SEQUENCE [LARGE SCALE GENOMIC DNA]</scope>
    <source>
        <strain evidence="4">1611_PpyrPB1</strain>
        <tissue evidence="4">Whole body</tissue>
    </source>
</reference>
<dbReference type="EMBL" id="VVIM01000010">
    <property type="protein sequence ID" value="KAB0792587.1"/>
    <property type="molecule type" value="Genomic_DNA"/>
</dbReference>
<dbReference type="InParanoid" id="A0A5N4A2Z8"/>
<reference evidence="4" key="2">
    <citation type="submission" date="2019-08" db="EMBL/GenBank/DDBJ databases">
        <authorList>
            <consortium name="Photinus pyralis genome working group"/>
            <person name="Fallon T.R."/>
            <person name="Sander Lower S.E."/>
            <person name="Weng J.-K."/>
        </authorList>
    </citation>
    <scope>NUCLEOTIDE SEQUENCE</scope>
    <source>
        <strain evidence="4">1611_PpyrPB1</strain>
        <tissue evidence="4">Whole body</tissue>
    </source>
</reference>
<feature type="domain" description="DUF4200" evidence="3">
    <location>
        <begin position="53"/>
        <end position="169"/>
    </location>
</feature>
<accession>A0A5N4A2Z8</accession>
<evidence type="ECO:0000256" key="1">
    <source>
        <dbReference type="ARBA" id="ARBA00023054"/>
    </source>
</evidence>
<evidence type="ECO:0000313" key="6">
    <source>
        <dbReference type="Proteomes" id="UP000327044"/>
    </source>
</evidence>
<dbReference type="AlphaFoldDB" id="A0A5N4A2Z8"/>
<dbReference type="Proteomes" id="UP000327044">
    <property type="component" value="Unassembled WGS sequence"/>
</dbReference>
<evidence type="ECO:0000259" key="3">
    <source>
        <dbReference type="Pfam" id="PF13863"/>
    </source>
</evidence>
<keyword evidence="6" id="KW-1185">Reference proteome</keyword>
<name>A0A5N4A2Z8_PHOPY</name>
<dbReference type="Pfam" id="PF13863">
    <property type="entry name" value="DUF4200"/>
    <property type="match status" value="1"/>
</dbReference>
<evidence type="ECO:0000313" key="5">
    <source>
        <dbReference type="EMBL" id="KAB0792587.1"/>
    </source>
</evidence>
<dbReference type="GO" id="GO:0005856">
    <property type="term" value="C:cytoskeleton"/>
    <property type="evidence" value="ECO:0007669"/>
    <property type="project" value="UniProtKB-ARBA"/>
</dbReference>
<dbReference type="EMBL" id="VVIM01000011">
    <property type="protein sequence ID" value="KAB0791686.1"/>
    <property type="molecule type" value="Genomic_DNA"/>
</dbReference>
<organism evidence="4 6">
    <name type="scientific">Photinus pyralis</name>
    <name type="common">Common eastern firefly</name>
    <name type="synonym">Lampyris pyralis</name>
    <dbReference type="NCBI Taxonomy" id="7054"/>
    <lineage>
        <taxon>Eukaryota</taxon>
        <taxon>Metazoa</taxon>
        <taxon>Ecdysozoa</taxon>
        <taxon>Arthropoda</taxon>
        <taxon>Hexapoda</taxon>
        <taxon>Insecta</taxon>
        <taxon>Pterygota</taxon>
        <taxon>Neoptera</taxon>
        <taxon>Endopterygota</taxon>
        <taxon>Coleoptera</taxon>
        <taxon>Polyphaga</taxon>
        <taxon>Elateriformia</taxon>
        <taxon>Elateroidea</taxon>
        <taxon>Lampyridae</taxon>
        <taxon>Lampyrinae</taxon>
        <taxon>Photinus</taxon>
    </lineage>
</organism>
<sequence>MAVNTKDLAPLQFPKIHPEQAAREFLHSKAFDSVVKKCPEWDVARADPTGELVLQKRELHNAEARLAKKKEEAVRKREEVDALWRNLDQKENVLRSNFVKFNRFIKENQEKRERAERKRTEATVNANKTEVAIYNLDLEYKYMADIKSRMEKNIKSHWMYEDYLLRVTKSYPIFRTYDAILDRYEALAEARKVLSDRQEEDLSTLEEARANVIKMTESKTLEVMGLYNLIAELQIRYEVAKTKALHWETMVARINSELKARLEDLQNVRQACWALYLSMCSRKEVESSLSEENVEHQLLFIKSTMGELKGITKIAQRRANKELLAKSDSNKQK</sequence>
<gene>
    <name evidence="4" type="ORF">PPYR_03486</name>
    <name evidence="5" type="ORF">PPYR_14546</name>
</gene>
<keyword evidence="1 2" id="KW-0175">Coiled coil</keyword>
<evidence type="ECO:0000256" key="2">
    <source>
        <dbReference type="SAM" id="Coils"/>
    </source>
</evidence>
<dbReference type="InterPro" id="IPR025252">
    <property type="entry name" value="DUF4200"/>
</dbReference>
<comment type="caution">
    <text evidence="4">The sequence shown here is derived from an EMBL/GenBank/DDBJ whole genome shotgun (WGS) entry which is preliminary data.</text>
</comment>
<dbReference type="PANTHER" id="PTHR21683:SF2">
    <property type="entry name" value="COILED-COIL DOMAIN-CONTAINING PROTEIN 42 LIKE-2-LIKE"/>
    <property type="match status" value="1"/>
</dbReference>
<protein>
    <recommendedName>
        <fullName evidence="3">DUF4200 domain-containing protein</fullName>
    </recommendedName>
</protein>
<feature type="coiled-coil region" evidence="2">
    <location>
        <begin position="52"/>
        <end position="79"/>
    </location>
</feature>
<dbReference type="PANTHER" id="PTHR21683">
    <property type="entry name" value="COILED-COIL DOMAIN-CONTAINING PROTEIN 42 LIKE-2-LIKE-RELATED"/>
    <property type="match status" value="1"/>
</dbReference>